<dbReference type="Pfam" id="PF06580">
    <property type="entry name" value="His_kinase"/>
    <property type="match status" value="1"/>
</dbReference>
<dbReference type="EMBL" id="CAXJRC010000003">
    <property type="protein sequence ID" value="CAL2105075.1"/>
    <property type="molecule type" value="Genomic_DNA"/>
</dbReference>
<gene>
    <name evidence="4" type="ORF">T190115A13A_120070</name>
</gene>
<evidence type="ECO:0000259" key="3">
    <source>
        <dbReference type="Pfam" id="PF06580"/>
    </source>
</evidence>
<dbReference type="Gene3D" id="3.30.565.10">
    <property type="entry name" value="Histidine kinase-like ATPase, C-terminal domain"/>
    <property type="match status" value="1"/>
</dbReference>
<evidence type="ECO:0000256" key="1">
    <source>
        <dbReference type="SAM" id="Coils"/>
    </source>
</evidence>
<feature type="transmembrane region" description="Helical" evidence="2">
    <location>
        <begin position="81"/>
        <end position="101"/>
    </location>
</feature>
<keyword evidence="5" id="KW-1185">Reference proteome</keyword>
<feature type="transmembrane region" description="Helical" evidence="2">
    <location>
        <begin position="130"/>
        <end position="148"/>
    </location>
</feature>
<keyword evidence="2" id="KW-0812">Transmembrane</keyword>
<keyword evidence="2" id="KW-1133">Transmembrane helix</keyword>
<feature type="coiled-coil region" evidence="1">
    <location>
        <begin position="182"/>
        <end position="209"/>
    </location>
</feature>
<evidence type="ECO:0000313" key="5">
    <source>
        <dbReference type="Proteomes" id="UP001497602"/>
    </source>
</evidence>
<feature type="domain" description="Signal transduction histidine kinase internal region" evidence="3">
    <location>
        <begin position="211"/>
        <end position="290"/>
    </location>
</feature>
<evidence type="ECO:0000256" key="2">
    <source>
        <dbReference type="SAM" id="Phobius"/>
    </source>
</evidence>
<dbReference type="InterPro" id="IPR036890">
    <property type="entry name" value="HATPase_C_sf"/>
</dbReference>
<keyword evidence="1" id="KW-0175">Coiled coil</keyword>
<accession>A0ABM9PHJ0</accession>
<proteinExistence type="predicted"/>
<feature type="transmembrane region" description="Helical" evidence="2">
    <location>
        <begin position="28"/>
        <end position="51"/>
    </location>
</feature>
<evidence type="ECO:0000313" key="4">
    <source>
        <dbReference type="EMBL" id="CAL2105075.1"/>
    </source>
</evidence>
<sequence length="413" mass="47980">MMKSSINRILKTGIQTSNTPKENKKIKLLNIFCFTWAIMIIVITFFDIIFGRELQESLLIHGISYLLILGIFYLQKAHYYTIARVLFLTAIAAVTFVFANYTTPHSLIENFYFIYPLIGLILIEKKWINISILIVCFGLYFIPNFYFQHYSQETILPVLVLSVFAASYVILNYSESINKKNEEKLLLSKTKLEEAYLELEERKQSELATLQLKALKSQMNPHFLFNAINSIQSLILTDKKEEAYRYLTKFSLLIRENIKTSEDSFVSFTTELSMLKKYLELEKLRFGEKFTYMIKGANKINEIKIPSAVIQPIVENAIRYGLLHKTEGEKLLVIEFQLEETFVCTITDNGIGLEASKKINIENTLNTKEKDTSIKAIQNRLHILKEHYKTDIGIQYEEIEEGTKVIIKIPYKM</sequence>
<reference evidence="4 5" key="1">
    <citation type="submission" date="2024-05" db="EMBL/GenBank/DDBJ databases">
        <authorList>
            <person name="Duchaud E."/>
        </authorList>
    </citation>
    <scope>NUCLEOTIDE SEQUENCE [LARGE SCALE GENOMIC DNA]</scope>
    <source>
        <strain evidence="4">Ena-SAMPLE-TAB-13-05-2024-13:56:06:370-140305</strain>
    </source>
</reference>
<keyword evidence="2" id="KW-0472">Membrane</keyword>
<organism evidence="4 5">
    <name type="scientific">Tenacibaculum vairaonense</name>
    <dbReference type="NCBI Taxonomy" id="3137860"/>
    <lineage>
        <taxon>Bacteria</taxon>
        <taxon>Pseudomonadati</taxon>
        <taxon>Bacteroidota</taxon>
        <taxon>Flavobacteriia</taxon>
        <taxon>Flavobacteriales</taxon>
        <taxon>Flavobacteriaceae</taxon>
        <taxon>Tenacibaculum</taxon>
    </lineage>
</organism>
<dbReference type="InterPro" id="IPR050640">
    <property type="entry name" value="Bact_2-comp_sensor_kinase"/>
</dbReference>
<feature type="transmembrane region" description="Helical" evidence="2">
    <location>
        <begin position="57"/>
        <end position="74"/>
    </location>
</feature>
<feature type="transmembrane region" description="Helical" evidence="2">
    <location>
        <begin position="107"/>
        <end position="123"/>
    </location>
</feature>
<dbReference type="SUPFAM" id="SSF55874">
    <property type="entry name" value="ATPase domain of HSP90 chaperone/DNA topoisomerase II/histidine kinase"/>
    <property type="match status" value="1"/>
</dbReference>
<dbReference type="PANTHER" id="PTHR34220:SF7">
    <property type="entry name" value="SENSOR HISTIDINE KINASE YPDA"/>
    <property type="match status" value="1"/>
</dbReference>
<feature type="transmembrane region" description="Helical" evidence="2">
    <location>
        <begin position="154"/>
        <end position="171"/>
    </location>
</feature>
<dbReference type="PANTHER" id="PTHR34220">
    <property type="entry name" value="SENSOR HISTIDINE KINASE YPDA"/>
    <property type="match status" value="1"/>
</dbReference>
<protein>
    <submittedName>
        <fullName evidence="4">His_kinase domain-containing protein</fullName>
    </submittedName>
</protein>
<dbReference type="InterPro" id="IPR010559">
    <property type="entry name" value="Sig_transdc_His_kin_internal"/>
</dbReference>
<dbReference type="Proteomes" id="UP001497602">
    <property type="component" value="Unassembled WGS sequence"/>
</dbReference>
<dbReference type="RefSeq" id="WP_348736861.1">
    <property type="nucleotide sequence ID" value="NZ_CAXJRC010000003.1"/>
</dbReference>
<name>A0ABM9PHJ0_9FLAO</name>
<comment type="caution">
    <text evidence="4">The sequence shown here is derived from an EMBL/GenBank/DDBJ whole genome shotgun (WGS) entry which is preliminary data.</text>
</comment>